<dbReference type="EMBL" id="JARVKF010000330">
    <property type="protein sequence ID" value="KAK9419343.1"/>
    <property type="molecule type" value="Genomic_DNA"/>
</dbReference>
<comment type="caution">
    <text evidence="7">The sequence shown here is derived from an EMBL/GenBank/DDBJ whole genome shotgun (WGS) entry which is preliminary data.</text>
</comment>
<keyword evidence="8" id="KW-1185">Reference proteome</keyword>
<keyword evidence="1" id="KW-0479">Metal-binding</keyword>
<keyword evidence="6" id="KW-0539">Nucleus</keyword>
<evidence type="ECO:0000313" key="7">
    <source>
        <dbReference type="EMBL" id="KAK9419343.1"/>
    </source>
</evidence>
<evidence type="ECO:0000256" key="3">
    <source>
        <dbReference type="ARBA" id="ARBA00023015"/>
    </source>
</evidence>
<evidence type="ECO:0000313" key="8">
    <source>
        <dbReference type="Proteomes" id="UP001408356"/>
    </source>
</evidence>
<evidence type="ECO:0000256" key="1">
    <source>
        <dbReference type="ARBA" id="ARBA00022723"/>
    </source>
</evidence>
<evidence type="ECO:0000256" key="5">
    <source>
        <dbReference type="ARBA" id="ARBA00023163"/>
    </source>
</evidence>
<gene>
    <name evidence="7" type="ORF">SUNI508_01320</name>
</gene>
<dbReference type="PANTHER" id="PTHR31944">
    <property type="entry name" value="HEME-RESPONSIVE ZINC FINGER TRANSCRIPTION FACTOR HAP1"/>
    <property type="match status" value="1"/>
</dbReference>
<sequence>MSTFNAEMRRRLWNTTLEIVIQSSIDSGGPPMISSADFDTEPPGNFDDVQLMAESLGTSDPEQRPPDLYTQTSLSIALRDTFPARLSIAKHLNDLRPARPSYQDLLRLDAEMKEAYRRLCKSLQGLRNGGVTHFDSKFLDFIVRRYFLSLHVPWFGSALRDASFAYSRRVVVDTASRLWQTVSGEDDLSTLAICGAGFLRSVPMQACLVIATELRAQLIEEDSLGPKTPRPDLLAILHEARDWTLKRIEAGETNIKGYLSFCAGIAHIEALTQNLSDDEVHQAFVSITEESLHRCLAILQGRSQSRNGSDRMAEADGGWDMTDVQFGASEAESFFTLSPSWLLDDTSPTLSMW</sequence>
<dbReference type="PANTHER" id="PTHR31944:SF131">
    <property type="entry name" value="HEME-RESPONSIVE ZINC FINGER TRANSCRIPTION FACTOR HAP1"/>
    <property type="match status" value="1"/>
</dbReference>
<reference evidence="7 8" key="1">
    <citation type="journal article" date="2024" name="J. Plant Pathol.">
        <title>Sequence and assembly of the genome of Seiridium unicorne, isolate CBS 538.82, causal agent of cypress canker disease.</title>
        <authorList>
            <person name="Scali E."/>
            <person name="Rocca G.D."/>
            <person name="Danti R."/>
            <person name="Garbelotto M."/>
            <person name="Barberini S."/>
            <person name="Baroncelli R."/>
            <person name="Emiliani G."/>
        </authorList>
    </citation>
    <scope>NUCLEOTIDE SEQUENCE [LARGE SCALE GENOMIC DNA]</scope>
    <source>
        <strain evidence="7 8">BM-138-508</strain>
    </source>
</reference>
<dbReference type="CDD" id="cd12148">
    <property type="entry name" value="fungal_TF_MHR"/>
    <property type="match status" value="1"/>
</dbReference>
<accession>A0ABR2UXD3</accession>
<keyword evidence="5" id="KW-0804">Transcription</keyword>
<evidence type="ECO:0000256" key="2">
    <source>
        <dbReference type="ARBA" id="ARBA00022833"/>
    </source>
</evidence>
<keyword evidence="4" id="KW-0238">DNA-binding</keyword>
<keyword evidence="3" id="KW-0805">Transcription regulation</keyword>
<evidence type="ECO:0000256" key="4">
    <source>
        <dbReference type="ARBA" id="ARBA00023125"/>
    </source>
</evidence>
<protein>
    <submittedName>
        <fullName evidence="7">Fungal-specific transcription factor domain-containing protein</fullName>
    </submittedName>
</protein>
<proteinExistence type="predicted"/>
<keyword evidence="2" id="KW-0862">Zinc</keyword>
<dbReference type="InterPro" id="IPR051430">
    <property type="entry name" value="Fungal_TF_Env_Response"/>
</dbReference>
<evidence type="ECO:0000256" key="6">
    <source>
        <dbReference type="ARBA" id="ARBA00023242"/>
    </source>
</evidence>
<name>A0ABR2UXD3_9PEZI</name>
<organism evidence="7 8">
    <name type="scientific">Seiridium unicorne</name>
    <dbReference type="NCBI Taxonomy" id="138068"/>
    <lineage>
        <taxon>Eukaryota</taxon>
        <taxon>Fungi</taxon>
        <taxon>Dikarya</taxon>
        <taxon>Ascomycota</taxon>
        <taxon>Pezizomycotina</taxon>
        <taxon>Sordariomycetes</taxon>
        <taxon>Xylariomycetidae</taxon>
        <taxon>Amphisphaeriales</taxon>
        <taxon>Sporocadaceae</taxon>
        <taxon>Seiridium</taxon>
    </lineage>
</organism>
<dbReference type="Proteomes" id="UP001408356">
    <property type="component" value="Unassembled WGS sequence"/>
</dbReference>